<comment type="similarity">
    <text evidence="2">Belongs to the exportin family.</text>
</comment>
<dbReference type="RefSeq" id="XP_041151796.1">
    <property type="nucleotide sequence ID" value="XM_041308354.1"/>
</dbReference>
<feature type="domain" description="Exportin-1 C-terminal" evidence="7">
    <location>
        <begin position="194"/>
        <end position="247"/>
    </location>
</feature>
<dbReference type="Proteomes" id="UP000719766">
    <property type="component" value="Unassembled WGS sequence"/>
</dbReference>
<feature type="compositionally biased region" description="Low complexity" evidence="6">
    <location>
        <begin position="40"/>
        <end position="50"/>
    </location>
</feature>
<dbReference type="Pfam" id="PF08767">
    <property type="entry name" value="CRM1_C"/>
    <property type="match status" value="1"/>
</dbReference>
<dbReference type="InterPro" id="IPR014877">
    <property type="entry name" value="XPO1_C_dom"/>
</dbReference>
<evidence type="ECO:0000256" key="2">
    <source>
        <dbReference type="ARBA" id="ARBA00009466"/>
    </source>
</evidence>
<organism evidence="8 9">
    <name type="scientific">Suillus plorans</name>
    <dbReference type="NCBI Taxonomy" id="116603"/>
    <lineage>
        <taxon>Eukaryota</taxon>
        <taxon>Fungi</taxon>
        <taxon>Dikarya</taxon>
        <taxon>Basidiomycota</taxon>
        <taxon>Agaricomycotina</taxon>
        <taxon>Agaricomycetes</taxon>
        <taxon>Agaricomycetidae</taxon>
        <taxon>Boletales</taxon>
        <taxon>Suillineae</taxon>
        <taxon>Suillaceae</taxon>
        <taxon>Suillus</taxon>
    </lineage>
</organism>
<keyword evidence="4" id="KW-0653">Protein transport</keyword>
<evidence type="ECO:0000313" key="8">
    <source>
        <dbReference type="EMBL" id="KAG1784309.1"/>
    </source>
</evidence>
<evidence type="ECO:0000256" key="4">
    <source>
        <dbReference type="ARBA" id="ARBA00022927"/>
    </source>
</evidence>
<sequence>MPVWPILGDVFSKSPSSPSSSSKPVMLSAISMQQLCISSNDLSPPSSPDSNSERHPNSLLTVPDIDRNGCLATWNPINSPDTATQSRFRFPRFWPTDVLRLLTLPFQSTTSGSSLIQGSAALVWLTAIEAGLVARLSDGLPNNAWDSLTAQAAQNMDVLSNLDNIKILSNVLKTNVSACASIGSFYLPQVGRVMLGLYKAVSGIISETVAREGTIATKTPKIRRLRTVKKEILKLMERYIKKAEDLDIQIYIYM</sequence>
<dbReference type="GO" id="GO:0015031">
    <property type="term" value="P:protein transport"/>
    <property type="evidence" value="ECO:0007669"/>
    <property type="project" value="UniProtKB-KW"/>
</dbReference>
<dbReference type="OrthoDB" id="27218at2759"/>
<gene>
    <name evidence="8" type="ORF">HD556DRAFT_1465718</name>
</gene>
<dbReference type="Gene3D" id="1.25.10.10">
    <property type="entry name" value="Leucine-rich Repeat Variant"/>
    <property type="match status" value="1"/>
</dbReference>
<keyword evidence="3" id="KW-0813">Transport</keyword>
<evidence type="ECO:0000259" key="7">
    <source>
        <dbReference type="Pfam" id="PF08767"/>
    </source>
</evidence>
<dbReference type="EMBL" id="JABBWE010000168">
    <property type="protein sequence ID" value="KAG1784309.1"/>
    <property type="molecule type" value="Genomic_DNA"/>
</dbReference>
<proteinExistence type="inferred from homology"/>
<dbReference type="AlphaFoldDB" id="A0A9P7A885"/>
<accession>A0A9P7A885</accession>
<protein>
    <submittedName>
        <fullName evidence="8">CRM1 C terminal-domain-containing protein</fullName>
    </submittedName>
</protein>
<evidence type="ECO:0000256" key="6">
    <source>
        <dbReference type="SAM" id="MobiDB-lite"/>
    </source>
</evidence>
<comment type="subcellular location">
    <subcellularLocation>
        <location evidence="1">Nucleus</location>
    </subcellularLocation>
</comment>
<dbReference type="InterPro" id="IPR011989">
    <property type="entry name" value="ARM-like"/>
</dbReference>
<dbReference type="GeneID" id="64602118"/>
<dbReference type="InterPro" id="IPR016024">
    <property type="entry name" value="ARM-type_fold"/>
</dbReference>
<evidence type="ECO:0000256" key="1">
    <source>
        <dbReference type="ARBA" id="ARBA00004123"/>
    </source>
</evidence>
<dbReference type="GO" id="GO:0005049">
    <property type="term" value="F:nuclear export signal receptor activity"/>
    <property type="evidence" value="ECO:0007669"/>
    <property type="project" value="InterPro"/>
</dbReference>
<comment type="caution">
    <text evidence="8">The sequence shown here is derived from an EMBL/GenBank/DDBJ whole genome shotgun (WGS) entry which is preliminary data.</text>
</comment>
<dbReference type="GO" id="GO:0005634">
    <property type="term" value="C:nucleus"/>
    <property type="evidence" value="ECO:0007669"/>
    <property type="project" value="UniProtKB-SubCell"/>
</dbReference>
<reference evidence="8" key="1">
    <citation type="journal article" date="2020" name="New Phytol.">
        <title>Comparative genomics reveals dynamic genome evolution in host specialist ectomycorrhizal fungi.</title>
        <authorList>
            <person name="Lofgren L.A."/>
            <person name="Nguyen N.H."/>
            <person name="Vilgalys R."/>
            <person name="Ruytinx J."/>
            <person name="Liao H.L."/>
            <person name="Branco S."/>
            <person name="Kuo A."/>
            <person name="LaButti K."/>
            <person name="Lipzen A."/>
            <person name="Andreopoulos W."/>
            <person name="Pangilinan J."/>
            <person name="Riley R."/>
            <person name="Hundley H."/>
            <person name="Na H."/>
            <person name="Barry K."/>
            <person name="Grigoriev I.V."/>
            <person name="Stajich J.E."/>
            <person name="Kennedy P.G."/>
        </authorList>
    </citation>
    <scope>NUCLEOTIDE SEQUENCE</scope>
    <source>
        <strain evidence="8">S12</strain>
    </source>
</reference>
<dbReference type="SUPFAM" id="SSF48371">
    <property type="entry name" value="ARM repeat"/>
    <property type="match status" value="1"/>
</dbReference>
<evidence type="ECO:0000256" key="5">
    <source>
        <dbReference type="ARBA" id="ARBA00023242"/>
    </source>
</evidence>
<keyword evidence="5" id="KW-0539">Nucleus</keyword>
<feature type="region of interest" description="Disordered" evidence="6">
    <location>
        <begin position="40"/>
        <end position="59"/>
    </location>
</feature>
<evidence type="ECO:0000313" key="9">
    <source>
        <dbReference type="Proteomes" id="UP000719766"/>
    </source>
</evidence>
<evidence type="ECO:0000256" key="3">
    <source>
        <dbReference type="ARBA" id="ARBA00022448"/>
    </source>
</evidence>
<keyword evidence="9" id="KW-1185">Reference proteome</keyword>
<name>A0A9P7A885_9AGAM</name>